<protein>
    <submittedName>
        <fullName evidence="2">Uncharacterized protein</fullName>
    </submittedName>
</protein>
<evidence type="ECO:0000313" key="3">
    <source>
        <dbReference type="Proteomes" id="UP000221538"/>
    </source>
</evidence>
<feature type="compositionally biased region" description="Basic and acidic residues" evidence="1">
    <location>
        <begin position="23"/>
        <end position="36"/>
    </location>
</feature>
<reference evidence="2 3" key="1">
    <citation type="journal article" date="2013" name="Biodegradation">
        <title>Occurrence of 4-tert-butylphenol (4-t-BP) biodegradation in an aquatic sample caused by the presence of Spirodela polyrrhiza and isolation of a 4-t-BP-utilizing bacterium.</title>
        <authorList>
            <person name="Ogata Y."/>
            <person name="Toyama T."/>
            <person name="Yu N."/>
            <person name="Wang X."/>
            <person name="Sei K."/>
            <person name="Ike M."/>
        </authorList>
    </citation>
    <scope>NUCLEOTIDE SEQUENCE [LARGE SCALE GENOMIC DNA]</scope>
    <source>
        <strain evidence="2 3">OMI</strain>
    </source>
</reference>
<evidence type="ECO:0000313" key="2">
    <source>
        <dbReference type="EMBL" id="GAY20168.1"/>
    </source>
</evidence>
<dbReference type="Proteomes" id="UP000221538">
    <property type="component" value="Unassembled WGS sequence"/>
</dbReference>
<accession>A0A292ZAK6</accession>
<name>A0A292ZAK6_SPHSA</name>
<dbReference type="AlphaFoldDB" id="A0A292ZAK6"/>
<evidence type="ECO:0000256" key="1">
    <source>
        <dbReference type="SAM" id="MobiDB-lite"/>
    </source>
</evidence>
<feature type="region of interest" description="Disordered" evidence="1">
    <location>
        <begin position="1"/>
        <end position="95"/>
    </location>
</feature>
<organism evidence="2 3">
    <name type="scientific">Sphingobium fuliginis (strain ATCC 27551)</name>
    <dbReference type="NCBI Taxonomy" id="336203"/>
    <lineage>
        <taxon>Bacteria</taxon>
        <taxon>Pseudomonadati</taxon>
        <taxon>Pseudomonadota</taxon>
        <taxon>Alphaproteobacteria</taxon>
        <taxon>Sphingomonadales</taxon>
        <taxon>Sphingomonadaceae</taxon>
        <taxon>Sphingobium</taxon>
    </lineage>
</organism>
<proteinExistence type="predicted"/>
<comment type="caution">
    <text evidence="2">The sequence shown here is derived from an EMBL/GenBank/DDBJ whole genome shotgun (WGS) entry which is preliminary data.</text>
</comment>
<feature type="compositionally biased region" description="Basic residues" evidence="1">
    <location>
        <begin position="42"/>
        <end position="53"/>
    </location>
</feature>
<dbReference type="EMBL" id="BEWI01000030">
    <property type="protein sequence ID" value="GAY20168.1"/>
    <property type="molecule type" value="Genomic_DNA"/>
</dbReference>
<gene>
    <name evidence="2" type="ORF">SFOMI_0690</name>
</gene>
<reference evidence="2 3" key="2">
    <citation type="journal article" date="2013" name="Environ. Sci. Technol.">
        <title>The 4-tert-butylphenol-utilizing bacterium Sphingobium fuliginis OMI can degrade bisphenols via phenolic ring hydroxylation and meta-cleavage pathway.</title>
        <authorList>
            <person name="Ogata Y."/>
            <person name="Goda S."/>
            <person name="Toyama T."/>
            <person name="Sei K."/>
            <person name="Ike M."/>
        </authorList>
    </citation>
    <scope>NUCLEOTIDE SEQUENCE [LARGE SCALE GENOMIC DNA]</scope>
    <source>
        <strain evidence="2 3">OMI</strain>
    </source>
</reference>
<sequence>MSVVLVGRHRKSPSSDSRASRGLRGDGRRRAERDRTAPLGARPKRSGGWRRGGHFASRCKEPQVRRKIAAPPPLPSRSVCRSRPLPKARARGVSKMPVTMAITRDQRHSPLSSPYSCIRNCPASSVRS</sequence>